<keyword evidence="3" id="KW-1185">Reference proteome</keyword>
<organism evidence="2 3">
    <name type="scientific">Fodinicola feengrottensis</name>
    <dbReference type="NCBI Taxonomy" id="435914"/>
    <lineage>
        <taxon>Bacteria</taxon>
        <taxon>Bacillati</taxon>
        <taxon>Actinomycetota</taxon>
        <taxon>Actinomycetes</taxon>
        <taxon>Mycobacteriales</taxon>
        <taxon>Fodinicola</taxon>
    </lineage>
</organism>
<sequence>MKWLRIGLWFLTVTQVLVGGVQLLLPKVFYEDFPWPSDPWVSMLPPYNEHLMRDVGALNLSLAIFVGAAAIYLERRLMIGSLLGYLAFALPHAIFHATHLEHFQTGDAIAQTILLFGAVLIPLLLLIPALRIRPTAGKPGKSPDTPAGSSPL</sequence>
<name>A0ABN2FYQ6_9ACTN</name>
<dbReference type="RefSeq" id="WP_344307497.1">
    <property type="nucleotide sequence ID" value="NZ_BAAANY010000003.1"/>
</dbReference>
<dbReference type="Proteomes" id="UP001500618">
    <property type="component" value="Unassembled WGS sequence"/>
</dbReference>
<keyword evidence="1" id="KW-0812">Transmembrane</keyword>
<feature type="transmembrane region" description="Helical" evidence="1">
    <location>
        <begin position="79"/>
        <end position="97"/>
    </location>
</feature>
<evidence type="ECO:0000313" key="3">
    <source>
        <dbReference type="Proteomes" id="UP001500618"/>
    </source>
</evidence>
<proteinExistence type="predicted"/>
<feature type="transmembrane region" description="Helical" evidence="1">
    <location>
        <begin position="50"/>
        <end position="72"/>
    </location>
</feature>
<evidence type="ECO:0008006" key="4">
    <source>
        <dbReference type="Google" id="ProtNLM"/>
    </source>
</evidence>
<accession>A0ABN2FYQ6</accession>
<keyword evidence="1" id="KW-1133">Transmembrane helix</keyword>
<gene>
    <name evidence="2" type="ORF">GCM10009765_09610</name>
</gene>
<protein>
    <recommendedName>
        <fullName evidence="4">DoxX family protein</fullName>
    </recommendedName>
</protein>
<feature type="transmembrane region" description="Helical" evidence="1">
    <location>
        <begin position="109"/>
        <end position="130"/>
    </location>
</feature>
<comment type="caution">
    <text evidence="2">The sequence shown here is derived from an EMBL/GenBank/DDBJ whole genome shotgun (WGS) entry which is preliminary data.</text>
</comment>
<evidence type="ECO:0000313" key="2">
    <source>
        <dbReference type="EMBL" id="GAA1662237.1"/>
    </source>
</evidence>
<evidence type="ECO:0000256" key="1">
    <source>
        <dbReference type="SAM" id="Phobius"/>
    </source>
</evidence>
<keyword evidence="1" id="KW-0472">Membrane</keyword>
<reference evidence="2 3" key="1">
    <citation type="journal article" date="2019" name="Int. J. Syst. Evol. Microbiol.">
        <title>The Global Catalogue of Microorganisms (GCM) 10K type strain sequencing project: providing services to taxonomists for standard genome sequencing and annotation.</title>
        <authorList>
            <consortium name="The Broad Institute Genomics Platform"/>
            <consortium name="The Broad Institute Genome Sequencing Center for Infectious Disease"/>
            <person name="Wu L."/>
            <person name="Ma J."/>
        </authorList>
    </citation>
    <scope>NUCLEOTIDE SEQUENCE [LARGE SCALE GENOMIC DNA]</scope>
    <source>
        <strain evidence="2 3">JCM 14718</strain>
    </source>
</reference>
<dbReference type="EMBL" id="BAAANY010000003">
    <property type="protein sequence ID" value="GAA1662237.1"/>
    <property type="molecule type" value="Genomic_DNA"/>
</dbReference>